<keyword evidence="1" id="KW-0812">Transmembrane</keyword>
<organism evidence="2 3">
    <name type="scientific">Spirosoma flavum</name>
    <dbReference type="NCBI Taxonomy" id="2048557"/>
    <lineage>
        <taxon>Bacteria</taxon>
        <taxon>Pseudomonadati</taxon>
        <taxon>Bacteroidota</taxon>
        <taxon>Cytophagia</taxon>
        <taxon>Cytophagales</taxon>
        <taxon>Cytophagaceae</taxon>
        <taxon>Spirosoma</taxon>
    </lineage>
</organism>
<accession>A0ABW6AMS0</accession>
<reference evidence="3" key="1">
    <citation type="journal article" date="2019" name="Int. J. Syst. Evol. Microbiol.">
        <title>The Global Catalogue of Microorganisms (GCM) 10K type strain sequencing project: providing services to taxonomists for standard genome sequencing and annotation.</title>
        <authorList>
            <consortium name="The Broad Institute Genomics Platform"/>
            <consortium name="The Broad Institute Genome Sequencing Center for Infectious Disease"/>
            <person name="Wu L."/>
            <person name="Ma J."/>
        </authorList>
    </citation>
    <scope>NUCLEOTIDE SEQUENCE [LARGE SCALE GENOMIC DNA]</scope>
    <source>
        <strain evidence="3">KCTC 52490</strain>
    </source>
</reference>
<evidence type="ECO:0000313" key="2">
    <source>
        <dbReference type="EMBL" id="MFD2935095.1"/>
    </source>
</evidence>
<proteinExistence type="predicted"/>
<sequence>MRRSILLLLMITASLLSFGWYCETLIGLVMGLKTGVDELNHLAAIVKSVALLAYTYFALQFIKNKINFL</sequence>
<keyword evidence="3" id="KW-1185">Reference proteome</keyword>
<feature type="transmembrane region" description="Helical" evidence="1">
    <location>
        <begin position="43"/>
        <end position="62"/>
    </location>
</feature>
<dbReference type="EMBL" id="JBHUOM010000012">
    <property type="protein sequence ID" value="MFD2935095.1"/>
    <property type="molecule type" value="Genomic_DNA"/>
</dbReference>
<keyword evidence="1" id="KW-1133">Transmembrane helix</keyword>
<evidence type="ECO:0000313" key="3">
    <source>
        <dbReference type="Proteomes" id="UP001597512"/>
    </source>
</evidence>
<protein>
    <submittedName>
        <fullName evidence="2">Uncharacterized protein</fullName>
    </submittedName>
</protein>
<dbReference type="RefSeq" id="WP_381502358.1">
    <property type="nucleotide sequence ID" value="NZ_JBHUOM010000012.1"/>
</dbReference>
<keyword evidence="1" id="KW-0472">Membrane</keyword>
<dbReference type="Proteomes" id="UP001597512">
    <property type="component" value="Unassembled WGS sequence"/>
</dbReference>
<gene>
    <name evidence="2" type="ORF">ACFS25_14985</name>
</gene>
<evidence type="ECO:0000256" key="1">
    <source>
        <dbReference type="SAM" id="Phobius"/>
    </source>
</evidence>
<comment type="caution">
    <text evidence="2">The sequence shown here is derived from an EMBL/GenBank/DDBJ whole genome shotgun (WGS) entry which is preliminary data.</text>
</comment>
<name>A0ABW6AMS0_9BACT</name>